<dbReference type="GO" id="GO:0009807">
    <property type="term" value="P:lignan biosynthetic process"/>
    <property type="evidence" value="ECO:0000318"/>
    <property type="project" value="GO_Central"/>
</dbReference>
<evidence type="ECO:0000313" key="3">
    <source>
        <dbReference type="Proteomes" id="UP000054558"/>
    </source>
</evidence>
<dbReference type="PANTHER" id="PTHR43349:SF93">
    <property type="entry name" value="ISOFLAVONE REDUCTASE HOMOLOG P3-RELATED"/>
    <property type="match status" value="1"/>
</dbReference>
<evidence type="ECO:0000259" key="1">
    <source>
        <dbReference type="Pfam" id="PF05368"/>
    </source>
</evidence>
<dbReference type="OMA" id="AHEKPHQ"/>
<name>A0A1Y1HPA5_KLENI</name>
<accession>A0A1Y1HPA5</accession>
<keyword evidence="3" id="KW-1185">Reference proteome</keyword>
<protein>
    <submittedName>
        <fullName evidence="2">NAD(P)-binding Rossmann-fold superfamily protein</fullName>
    </submittedName>
</protein>
<dbReference type="Gene3D" id="3.90.25.10">
    <property type="entry name" value="UDP-galactose 4-epimerase, domain 1"/>
    <property type="match status" value="1"/>
</dbReference>
<organism evidence="2 3">
    <name type="scientific">Klebsormidium nitens</name>
    <name type="common">Green alga</name>
    <name type="synonym">Ulothrix nitens</name>
    <dbReference type="NCBI Taxonomy" id="105231"/>
    <lineage>
        <taxon>Eukaryota</taxon>
        <taxon>Viridiplantae</taxon>
        <taxon>Streptophyta</taxon>
        <taxon>Klebsormidiophyceae</taxon>
        <taxon>Klebsormidiales</taxon>
        <taxon>Klebsormidiaceae</taxon>
        <taxon>Klebsormidium</taxon>
    </lineage>
</organism>
<dbReference type="OrthoDB" id="419598at2759"/>
<evidence type="ECO:0000313" key="2">
    <source>
        <dbReference type="EMBL" id="GAQ79612.1"/>
    </source>
</evidence>
<dbReference type="Proteomes" id="UP000054558">
    <property type="component" value="Unassembled WGS sequence"/>
</dbReference>
<dbReference type="InterPro" id="IPR050608">
    <property type="entry name" value="NmrA-type/Isoflavone_red_sf"/>
</dbReference>
<dbReference type="PANTHER" id="PTHR43349">
    <property type="entry name" value="PINORESINOL REDUCTASE-RELATED"/>
    <property type="match status" value="1"/>
</dbReference>
<dbReference type="AlphaFoldDB" id="A0A1Y1HPA5"/>
<dbReference type="GO" id="GO:0050664">
    <property type="term" value="F:oxidoreductase activity, acting on NAD(P)H, oxygen as acceptor"/>
    <property type="evidence" value="ECO:0000318"/>
    <property type="project" value="GO_Central"/>
</dbReference>
<dbReference type="STRING" id="105231.A0A1Y1HPA5"/>
<dbReference type="Pfam" id="PF05368">
    <property type="entry name" value="NmrA"/>
    <property type="match status" value="1"/>
</dbReference>
<dbReference type="InterPro" id="IPR008030">
    <property type="entry name" value="NmrA-like"/>
</dbReference>
<dbReference type="SUPFAM" id="SSF51735">
    <property type="entry name" value="NAD(P)-binding Rossmann-fold domains"/>
    <property type="match status" value="1"/>
</dbReference>
<dbReference type="EMBL" id="DF236983">
    <property type="protein sequence ID" value="GAQ79612.1"/>
    <property type="molecule type" value="Genomic_DNA"/>
</dbReference>
<gene>
    <name evidence="2" type="ORF">KFL_000340150</name>
</gene>
<reference evidence="2 3" key="1">
    <citation type="journal article" date="2014" name="Nat. Commun.">
        <title>Klebsormidium flaccidum genome reveals primary factors for plant terrestrial adaptation.</title>
        <authorList>
            <person name="Hori K."/>
            <person name="Maruyama F."/>
            <person name="Fujisawa T."/>
            <person name="Togashi T."/>
            <person name="Yamamoto N."/>
            <person name="Seo M."/>
            <person name="Sato S."/>
            <person name="Yamada T."/>
            <person name="Mori H."/>
            <person name="Tajima N."/>
            <person name="Moriyama T."/>
            <person name="Ikeuchi M."/>
            <person name="Watanabe M."/>
            <person name="Wada H."/>
            <person name="Kobayashi K."/>
            <person name="Saito M."/>
            <person name="Masuda T."/>
            <person name="Sasaki-Sekimoto Y."/>
            <person name="Mashiguchi K."/>
            <person name="Awai K."/>
            <person name="Shimojima M."/>
            <person name="Masuda S."/>
            <person name="Iwai M."/>
            <person name="Nobusawa T."/>
            <person name="Narise T."/>
            <person name="Kondo S."/>
            <person name="Saito H."/>
            <person name="Sato R."/>
            <person name="Murakawa M."/>
            <person name="Ihara Y."/>
            <person name="Oshima-Yamada Y."/>
            <person name="Ohtaka K."/>
            <person name="Satoh M."/>
            <person name="Sonobe K."/>
            <person name="Ishii M."/>
            <person name="Ohtani R."/>
            <person name="Kanamori-Sato M."/>
            <person name="Honoki R."/>
            <person name="Miyazaki D."/>
            <person name="Mochizuki H."/>
            <person name="Umetsu J."/>
            <person name="Higashi K."/>
            <person name="Shibata D."/>
            <person name="Kamiya Y."/>
            <person name="Sato N."/>
            <person name="Nakamura Y."/>
            <person name="Tabata S."/>
            <person name="Ida S."/>
            <person name="Kurokawa K."/>
            <person name="Ohta H."/>
        </authorList>
    </citation>
    <scope>NUCLEOTIDE SEQUENCE [LARGE SCALE GENOMIC DNA]</scope>
    <source>
        <strain evidence="2 3">NIES-2285</strain>
    </source>
</reference>
<dbReference type="Gene3D" id="3.40.50.720">
    <property type="entry name" value="NAD(P)-binding Rossmann-like Domain"/>
    <property type="match status" value="1"/>
</dbReference>
<dbReference type="InterPro" id="IPR036291">
    <property type="entry name" value="NAD(P)-bd_dom_sf"/>
</dbReference>
<feature type="domain" description="NmrA-like" evidence="1">
    <location>
        <begin position="7"/>
        <end position="301"/>
    </location>
</feature>
<proteinExistence type="predicted"/>
<sequence length="304" mass="33260">MAVETGVLILGSTGYIGKFVALAAAAESGVKAYALVSKATQAKPERAEVLQKLRSAGIQFLEGDINDHASLVAALKRVTVVISCVGFSAHNDQPKILEAAKEAGTITRFLPSDFAFALSKETIAAFGDVHPRFTLKEPTAEAANKSGIPYTFIWANLFGAYAEMALGRQMPMQNDEIDVYGTDKKIVAVDEGDIGRYTIKAALDPRAANKTVRLEPPRNAVTQSELIALCEKLRGKTYKKRDATAEMLVEEYKNSNEEVSFFACLRYAFWISGDHTQPKREGDLSTAELYPDLEYKSIEAILRP</sequence>